<keyword evidence="5 7" id="KW-1133">Transmembrane helix</keyword>
<comment type="subcellular location">
    <subcellularLocation>
        <location evidence="1">Cell membrane</location>
        <topology evidence="1">Multi-pass membrane protein</topology>
    </subcellularLocation>
</comment>
<feature type="transmembrane region" description="Helical" evidence="7">
    <location>
        <begin position="319"/>
        <end position="340"/>
    </location>
</feature>
<dbReference type="InterPro" id="IPR047135">
    <property type="entry name" value="YsiQ"/>
</dbReference>
<gene>
    <name evidence="8" type="ORF">IAC96_05725</name>
</gene>
<evidence type="ECO:0000256" key="3">
    <source>
        <dbReference type="ARBA" id="ARBA00022475"/>
    </source>
</evidence>
<evidence type="ECO:0000256" key="2">
    <source>
        <dbReference type="ARBA" id="ARBA00022448"/>
    </source>
</evidence>
<keyword evidence="2" id="KW-0813">Transport</keyword>
<feature type="transmembrane region" description="Helical" evidence="7">
    <location>
        <begin position="346"/>
        <end position="363"/>
    </location>
</feature>
<keyword evidence="4 7" id="KW-0812">Transmembrane</keyword>
<protein>
    <submittedName>
        <fullName evidence="8">MATE family efflux transporter</fullName>
    </submittedName>
</protein>
<evidence type="ECO:0000313" key="9">
    <source>
        <dbReference type="Proteomes" id="UP000824201"/>
    </source>
</evidence>
<feature type="transmembrane region" description="Helical" evidence="7">
    <location>
        <begin position="12"/>
        <end position="31"/>
    </location>
</feature>
<feature type="transmembrane region" description="Helical" evidence="7">
    <location>
        <begin position="127"/>
        <end position="145"/>
    </location>
</feature>
<feature type="transmembrane region" description="Helical" evidence="7">
    <location>
        <begin position="85"/>
        <end position="107"/>
    </location>
</feature>
<dbReference type="InterPro" id="IPR048279">
    <property type="entry name" value="MdtK-like"/>
</dbReference>
<feature type="transmembrane region" description="Helical" evidence="7">
    <location>
        <begin position="191"/>
        <end position="210"/>
    </location>
</feature>
<evidence type="ECO:0000256" key="1">
    <source>
        <dbReference type="ARBA" id="ARBA00004651"/>
    </source>
</evidence>
<feature type="transmembrane region" description="Helical" evidence="7">
    <location>
        <begin position="411"/>
        <end position="430"/>
    </location>
</feature>
<dbReference type="Proteomes" id="UP000824201">
    <property type="component" value="Unassembled WGS sequence"/>
</dbReference>
<dbReference type="InterPro" id="IPR002528">
    <property type="entry name" value="MATE_fam"/>
</dbReference>
<accession>A0A9D1EED6</accession>
<evidence type="ECO:0000256" key="4">
    <source>
        <dbReference type="ARBA" id="ARBA00022692"/>
    </source>
</evidence>
<keyword evidence="6 7" id="KW-0472">Membrane</keyword>
<name>A0A9D1EED6_9FIRM</name>
<evidence type="ECO:0000313" key="8">
    <source>
        <dbReference type="EMBL" id="HIR88433.1"/>
    </source>
</evidence>
<dbReference type="GO" id="GO:0015297">
    <property type="term" value="F:antiporter activity"/>
    <property type="evidence" value="ECO:0007669"/>
    <property type="project" value="InterPro"/>
</dbReference>
<organism evidence="8 9">
    <name type="scientific">Candidatus Fimimorpha faecalis</name>
    <dbReference type="NCBI Taxonomy" id="2840824"/>
    <lineage>
        <taxon>Bacteria</taxon>
        <taxon>Bacillati</taxon>
        <taxon>Bacillota</taxon>
        <taxon>Clostridia</taxon>
        <taxon>Eubacteriales</taxon>
        <taxon>Candidatus Fimimorpha</taxon>
    </lineage>
</organism>
<dbReference type="Pfam" id="PF01554">
    <property type="entry name" value="MatE"/>
    <property type="match status" value="2"/>
</dbReference>
<feature type="transmembrane region" description="Helical" evidence="7">
    <location>
        <begin position="384"/>
        <end position="405"/>
    </location>
</feature>
<feature type="transmembrane region" description="Helical" evidence="7">
    <location>
        <begin position="51"/>
        <end position="73"/>
    </location>
</feature>
<sequence length="444" mass="48368">MENIKDQNILKLSLPIFVSSILSMAVGYVDTAMLSGYNENSVGAIGNANTVLSFITLAFTIVSSATGILTSQYSGARKRESLNQVYTVSLLINLILSVIVSLILFIFHRQFLNLLNVPVEMQGDAASYIQIVGGFIFTQSIFSTFDQIFRCNGKTKIGMVLALCMNLINIGGNYCVLFGPLKYLGLGASGVAYSTALSRIVVLILSAFYFKFRIDGKISIQYLRPFPLKILKQLLSLGIPTAGENISYNLSQIAIAAIINTMGIVAINTRIYCSMLCTVAYVFSYSLSLGTQIVVGHNVGAKDYDTAYKKVLNILKISLVIALSLAVLNCIFSRFTLTLFSDNSDVIALGQTIMLISVFLEIGRTTNIVIIGSMKASGDVKFPTIMGICSMWGISVLFAFVLGISLNMGLIGVWIAMAGDEIFRGIVVFIRWMRGSWRGKTVVL</sequence>
<evidence type="ECO:0000256" key="7">
    <source>
        <dbReference type="SAM" id="Phobius"/>
    </source>
</evidence>
<reference evidence="8" key="2">
    <citation type="journal article" date="2021" name="PeerJ">
        <title>Extensive microbial diversity within the chicken gut microbiome revealed by metagenomics and culture.</title>
        <authorList>
            <person name="Gilroy R."/>
            <person name="Ravi A."/>
            <person name="Getino M."/>
            <person name="Pursley I."/>
            <person name="Horton D.L."/>
            <person name="Alikhan N.F."/>
            <person name="Baker D."/>
            <person name="Gharbi K."/>
            <person name="Hall N."/>
            <person name="Watson M."/>
            <person name="Adriaenssens E.M."/>
            <person name="Foster-Nyarko E."/>
            <person name="Jarju S."/>
            <person name="Secka A."/>
            <person name="Antonio M."/>
            <person name="Oren A."/>
            <person name="Chaudhuri R.R."/>
            <person name="La Ragione R."/>
            <person name="Hildebrand F."/>
            <person name="Pallen M.J."/>
        </authorList>
    </citation>
    <scope>NUCLEOTIDE SEQUENCE</scope>
    <source>
        <strain evidence="8">ChiW13-3771</strain>
    </source>
</reference>
<dbReference type="GO" id="GO:0042910">
    <property type="term" value="F:xenobiotic transmembrane transporter activity"/>
    <property type="evidence" value="ECO:0007669"/>
    <property type="project" value="InterPro"/>
</dbReference>
<evidence type="ECO:0000256" key="6">
    <source>
        <dbReference type="ARBA" id="ARBA00023136"/>
    </source>
</evidence>
<keyword evidence="3" id="KW-1003">Cell membrane</keyword>
<dbReference type="PIRSF" id="PIRSF006603">
    <property type="entry name" value="DinF"/>
    <property type="match status" value="1"/>
</dbReference>
<dbReference type="PANTHER" id="PTHR42925:SF1">
    <property type="entry name" value="VIRULENCE FACTOR MVIN"/>
    <property type="match status" value="1"/>
</dbReference>
<dbReference type="PANTHER" id="PTHR42925">
    <property type="entry name" value="MULTIDRUG AND TOXIN EFFLUX PROTEIN MATE FAMILY"/>
    <property type="match status" value="1"/>
</dbReference>
<comment type="caution">
    <text evidence="8">The sequence shown here is derived from an EMBL/GenBank/DDBJ whole genome shotgun (WGS) entry which is preliminary data.</text>
</comment>
<feature type="transmembrane region" description="Helical" evidence="7">
    <location>
        <begin position="157"/>
        <end position="179"/>
    </location>
</feature>
<dbReference type="GO" id="GO:0005886">
    <property type="term" value="C:plasma membrane"/>
    <property type="evidence" value="ECO:0007669"/>
    <property type="project" value="UniProtKB-SubCell"/>
</dbReference>
<dbReference type="AlphaFoldDB" id="A0A9D1EED6"/>
<reference evidence="8" key="1">
    <citation type="submission" date="2020-10" db="EMBL/GenBank/DDBJ databases">
        <authorList>
            <person name="Gilroy R."/>
        </authorList>
    </citation>
    <scope>NUCLEOTIDE SEQUENCE</scope>
    <source>
        <strain evidence="8">ChiW13-3771</strain>
    </source>
</reference>
<dbReference type="CDD" id="cd13134">
    <property type="entry name" value="MATE_like_8"/>
    <property type="match status" value="1"/>
</dbReference>
<dbReference type="EMBL" id="DVHN01000063">
    <property type="protein sequence ID" value="HIR88433.1"/>
    <property type="molecule type" value="Genomic_DNA"/>
</dbReference>
<proteinExistence type="predicted"/>
<dbReference type="NCBIfam" id="TIGR00797">
    <property type="entry name" value="matE"/>
    <property type="match status" value="1"/>
</dbReference>
<evidence type="ECO:0000256" key="5">
    <source>
        <dbReference type="ARBA" id="ARBA00022989"/>
    </source>
</evidence>